<evidence type="ECO:0000313" key="3">
    <source>
        <dbReference type="Proteomes" id="UP000198824"/>
    </source>
</evidence>
<dbReference type="RefSeq" id="WP_165611286.1">
    <property type="nucleotide sequence ID" value="NZ_FOZG01000002.1"/>
</dbReference>
<dbReference type="Proteomes" id="UP000198824">
    <property type="component" value="Unassembled WGS sequence"/>
</dbReference>
<reference evidence="2 3" key="1">
    <citation type="submission" date="2016-10" db="EMBL/GenBank/DDBJ databases">
        <authorList>
            <person name="de Groot N.N."/>
        </authorList>
    </citation>
    <scope>NUCLEOTIDE SEQUENCE [LARGE SCALE GENOMIC DNA]</scope>
    <source>
        <strain evidence="2 3">S5-249</strain>
    </source>
</reference>
<protein>
    <submittedName>
        <fullName evidence="2">Uncharacterized protein</fullName>
    </submittedName>
</protein>
<accession>A0A1I6L4U6</accession>
<dbReference type="STRING" id="1166337.SAMN05192580_2295"/>
<proteinExistence type="predicted"/>
<keyword evidence="3" id="KW-1185">Reference proteome</keyword>
<organism evidence="2 3">
    <name type="scientific">Sphingomonas jatrophae</name>
    <dbReference type="NCBI Taxonomy" id="1166337"/>
    <lineage>
        <taxon>Bacteria</taxon>
        <taxon>Pseudomonadati</taxon>
        <taxon>Pseudomonadota</taxon>
        <taxon>Alphaproteobacteria</taxon>
        <taxon>Sphingomonadales</taxon>
        <taxon>Sphingomonadaceae</taxon>
        <taxon>Sphingomonas</taxon>
    </lineage>
</organism>
<dbReference type="AlphaFoldDB" id="A0A1I6L4U6"/>
<feature type="region of interest" description="Disordered" evidence="1">
    <location>
        <begin position="34"/>
        <end position="57"/>
    </location>
</feature>
<sequence>MRLKRRLGMVAAFLAAMVFGEAVLPAGAIARRLGPRRRAARAKEPSVTPIVAPPTKS</sequence>
<name>A0A1I6L4U6_9SPHN</name>
<dbReference type="EMBL" id="FOZG01000002">
    <property type="protein sequence ID" value="SFR98503.1"/>
    <property type="molecule type" value="Genomic_DNA"/>
</dbReference>
<gene>
    <name evidence="2" type="ORF">SAMN05192580_2295</name>
</gene>
<evidence type="ECO:0000256" key="1">
    <source>
        <dbReference type="SAM" id="MobiDB-lite"/>
    </source>
</evidence>
<evidence type="ECO:0000313" key="2">
    <source>
        <dbReference type="EMBL" id="SFR98503.1"/>
    </source>
</evidence>